<sequence length="167" mass="19136">MRRQIKGFAAVFVIGFIAGSASLVAIKGHDVEQLYAKIAQLKVENEQLKEINESVEKELAQKKRQSIRRIRKVEVHIQGKDGELDDFTKLAIYKFITQKTKPLIEQDLTWIDKKSGDDMKPDDLIRELINDQKVQVNNNSYRIKYQAATIGEILKLWVVVEKEAPAS</sequence>
<keyword evidence="1" id="KW-0175">Coiled coil</keyword>
<accession>A0AAV4LBT3</accession>
<proteinExistence type="predicted"/>
<organism evidence="3 4">
    <name type="scientific">Collibacillus ludicampi</name>
    <dbReference type="NCBI Taxonomy" id="2771369"/>
    <lineage>
        <taxon>Bacteria</taxon>
        <taxon>Bacillati</taxon>
        <taxon>Bacillota</taxon>
        <taxon>Bacilli</taxon>
        <taxon>Bacillales</taxon>
        <taxon>Alicyclobacillaceae</taxon>
        <taxon>Collibacillus</taxon>
    </lineage>
</organism>
<reference evidence="3" key="1">
    <citation type="journal article" date="2023" name="Int. J. Syst. Evol. Microbiol.">
        <title>Collibacillus ludicampi gen. nov., sp. nov., a new soil bacterium of the family Alicyclobacillaceae.</title>
        <authorList>
            <person name="Jojima T."/>
            <person name="Ioku Y."/>
            <person name="Fukuta Y."/>
            <person name="Shirasaka N."/>
            <person name="Matsumura Y."/>
            <person name="Mori M."/>
        </authorList>
    </citation>
    <scope>NUCLEOTIDE SEQUENCE</scope>
    <source>
        <strain evidence="3">TP075</strain>
    </source>
</reference>
<feature type="domain" description="Sporulation membrane protein YtrI C-terminal" evidence="2">
    <location>
        <begin position="72"/>
        <end position="160"/>
    </location>
</feature>
<dbReference type="InterPro" id="IPR058620">
    <property type="entry name" value="YtrI_C"/>
</dbReference>
<dbReference type="AlphaFoldDB" id="A0AAV4LBT3"/>
<comment type="caution">
    <text evidence="3">The sequence shown here is derived from an EMBL/GenBank/DDBJ whole genome shotgun (WGS) entry which is preliminary data.</text>
</comment>
<evidence type="ECO:0000256" key="1">
    <source>
        <dbReference type="SAM" id="Coils"/>
    </source>
</evidence>
<evidence type="ECO:0000313" key="4">
    <source>
        <dbReference type="Proteomes" id="UP001057291"/>
    </source>
</evidence>
<dbReference type="EMBL" id="BOQE01000001">
    <property type="protein sequence ID" value="GIM44937.1"/>
    <property type="molecule type" value="Genomic_DNA"/>
</dbReference>
<dbReference type="RefSeq" id="WP_282198185.1">
    <property type="nucleotide sequence ID" value="NZ_BOQE01000001.1"/>
</dbReference>
<dbReference type="Pfam" id="PF26347">
    <property type="entry name" value="YtrI_sporulation"/>
    <property type="match status" value="1"/>
</dbReference>
<dbReference type="Proteomes" id="UP001057291">
    <property type="component" value="Unassembled WGS sequence"/>
</dbReference>
<gene>
    <name evidence="3" type="ORF">DNHGIG_04860</name>
</gene>
<evidence type="ECO:0000259" key="2">
    <source>
        <dbReference type="Pfam" id="PF26347"/>
    </source>
</evidence>
<protein>
    <recommendedName>
        <fullName evidence="2">Sporulation membrane protein YtrI C-terminal domain-containing protein</fullName>
    </recommendedName>
</protein>
<name>A0AAV4LBT3_9BACL</name>
<evidence type="ECO:0000313" key="3">
    <source>
        <dbReference type="EMBL" id="GIM44937.1"/>
    </source>
</evidence>
<feature type="coiled-coil region" evidence="1">
    <location>
        <begin position="31"/>
        <end position="65"/>
    </location>
</feature>
<keyword evidence="4" id="KW-1185">Reference proteome</keyword>